<keyword evidence="3" id="KW-0596">Phosphopantetheine</keyword>
<evidence type="ECO:0000256" key="7">
    <source>
        <dbReference type="ARBA" id="ARBA00023268"/>
    </source>
</evidence>
<dbReference type="PROSITE" id="PS00455">
    <property type="entry name" value="AMP_BINDING"/>
    <property type="match status" value="1"/>
</dbReference>
<dbReference type="InterPro" id="IPR009081">
    <property type="entry name" value="PP-bd_ACP"/>
</dbReference>
<gene>
    <name evidence="12" type="ORF">MoryE10_19070</name>
</gene>
<accession>A0A8D4VPC0</accession>
<feature type="domain" description="Ketosynthase family 3 (KS3)" evidence="11">
    <location>
        <begin position="1"/>
        <end position="414"/>
    </location>
</feature>
<evidence type="ECO:0000256" key="2">
    <source>
        <dbReference type="ARBA" id="ARBA00005194"/>
    </source>
</evidence>
<dbReference type="GO" id="GO:0031177">
    <property type="term" value="F:phosphopantetheine binding"/>
    <property type="evidence" value="ECO:0007669"/>
    <property type="project" value="InterPro"/>
</dbReference>
<keyword evidence="5" id="KW-0436">Ligase</keyword>
<dbReference type="UniPathway" id="UPA00094"/>
<dbReference type="InterPro" id="IPR013154">
    <property type="entry name" value="ADH-like_N"/>
</dbReference>
<evidence type="ECO:0000313" key="12">
    <source>
        <dbReference type="EMBL" id="BBL71301.1"/>
    </source>
</evidence>
<dbReference type="InterPro" id="IPR020843">
    <property type="entry name" value="ER"/>
</dbReference>
<dbReference type="GO" id="GO:0004315">
    <property type="term" value="F:3-oxoacyl-[acyl-carrier-protein] synthase activity"/>
    <property type="evidence" value="ECO:0007669"/>
    <property type="project" value="InterPro"/>
</dbReference>
<dbReference type="Pfam" id="PF08240">
    <property type="entry name" value="ADH_N"/>
    <property type="match status" value="1"/>
</dbReference>
<feature type="domain" description="Carrier" evidence="10">
    <location>
        <begin position="2909"/>
        <end position="2989"/>
    </location>
</feature>
<dbReference type="PANTHER" id="PTHR43775:SF37">
    <property type="entry name" value="SI:DKEY-61P9.11"/>
    <property type="match status" value="1"/>
</dbReference>
<dbReference type="SMART" id="SM00823">
    <property type="entry name" value="PKS_PP"/>
    <property type="match status" value="3"/>
</dbReference>
<dbReference type="GO" id="GO:0004312">
    <property type="term" value="F:fatty acid synthase activity"/>
    <property type="evidence" value="ECO:0007669"/>
    <property type="project" value="TreeGrafter"/>
</dbReference>
<evidence type="ECO:0000256" key="6">
    <source>
        <dbReference type="ARBA" id="ARBA00022679"/>
    </source>
</evidence>
<dbReference type="SMART" id="SM00829">
    <property type="entry name" value="PKS_ER"/>
    <property type="match status" value="1"/>
</dbReference>
<dbReference type="Pfam" id="PF13602">
    <property type="entry name" value="ADH_zinc_N_2"/>
    <property type="match status" value="1"/>
</dbReference>
<feature type="domain" description="Ketosynthase family 3 (KS3)" evidence="11">
    <location>
        <begin position="1360"/>
        <end position="1786"/>
    </location>
</feature>
<dbReference type="InterPro" id="IPR020841">
    <property type="entry name" value="PKS_Beta-ketoAc_synthase_dom"/>
</dbReference>
<comment type="pathway">
    <text evidence="2">Lipid metabolism; fatty acid biosynthesis.</text>
</comment>
<dbReference type="InterPro" id="IPR018201">
    <property type="entry name" value="Ketoacyl_synth_AS"/>
</dbReference>
<comment type="cofactor">
    <cofactor evidence="1">
        <name>pantetheine 4'-phosphate</name>
        <dbReference type="ChEBI" id="CHEBI:47942"/>
    </cofactor>
</comment>
<feature type="domain" description="Carrier" evidence="10">
    <location>
        <begin position="1850"/>
        <end position="1927"/>
    </location>
</feature>
<evidence type="ECO:0000256" key="5">
    <source>
        <dbReference type="ARBA" id="ARBA00022598"/>
    </source>
</evidence>
<dbReference type="FunFam" id="3.30.559.10:FF:000023">
    <property type="entry name" value="Non-ribosomal peptide synthetase"/>
    <property type="match status" value="1"/>
</dbReference>
<dbReference type="InterPro" id="IPR025110">
    <property type="entry name" value="AMP-bd_C"/>
</dbReference>
<sequence length="3018" mass="317411">MACRLPGAQSVEALWELLASGGCAVRPIPAERWDAGRLHHPERKTPGRTVNRRAGLIDAIDGFDAGFFGISAREARAMDPQQRLLLEEAWHALEDAGIPPESLRGAKVGVYAAAMANDYQQHAASPFRVPDAYSAIGVYAALLANRLSAFFGWRGESVTVDSACASSLAALHQARLALLTGAVDYCVVAAANALLSPWKAVSFSQAGMLSEDGLCKTFADGADGYVPGEGAVVLVLRRCGDALAAGDRIHGLLLGTALNHMGPTSGITAPSVEAEAEVVRAALAQAGVDAARLSYVECHGTGTALGDPIEVEALARVLSGEGRQEPLLLGSVKTNLGHLEAAAGLAGVAKVMLMLRHGQVPPTVNLAQDNPLIDFAALPCRPARRLVPWESRPRIAGVSAFGFGGAGGHAVFAEPPAPKAVAAPPPSGQPVALALSAAADGALRALALQLAERLEQPDAPDLSSLGRALALGRASLGRRLLVVAHDRLEAAAALRRSDLPIRAKPDTAPALAIRLSPSAGGAAWRALRAELPGLERIAAALERKLRAAGFDAADPAVAEFVHGRALLALLQDCGLQPGLLSAFGEARPAALAAADALDDVAAARLARYGLAEAGSLRRPTVAYRDGDSGLELAPLRPSPAALQSLLAGAEAVGPLLALGQRLWRGNYTFRAHCEEWSDLLGASPGERLQGQPSGLDLALAVAASLWSTCARWSLRPPGEALRWPAWPLAGLVADGLLERRLALEVFAQTRPAADLASCLARAARSPERGRHPWLEQQRAYLPELEGLESPLAGRPAAPGGETADLVLAIGAGDEAPPAVGRLLRFDPAAGVAGLERVLAELWHAGLDVRRWALGQTRPHLDLPLYPFVRQSYWLPRLPEDTAPRLWETGQALGREQPAEGSGEAPIERSPAPPEPTGSRDWLALLRQCVADTLEVEAGEVDLHKSLESQGIGSLISMDLVARIELSTGLRIGLEMVDELGSVAALAERLAKEAGDGGTVPQAAQAVAPALSEGAAVRRGVRIGSPGLLDTLGVAEQALPEPGQGQVRVRVRAAGINFRDLMIALDALPEARGEPLGLEFCGEIEALGAGVSGLAPGDRVFGIAAGALAGRVNAEAALVAPAPRGLDDAAAGALPVAYLTALRCLEQLETLAPGQTVLIHAATGGLGQAALRLAQRAGARVFATAGSREKRAWLESQGVALAMDSRGLDFSSQVLAATGGRGVDLVLNSLAGAAVDHGLDCVAEGGVFVEVGKTDIRDAQEIARRRPGIRYRVYDLVGEFRRQPDMIGEALRALARRIDAGELAPLPVETFPLEQARQAFQHMARARHRGKIVLLAEEAIMGPDVAAAASSAGCVLASGEDLPLAVVGLSGRFPGADDCEALWALLEAGRCAIGEVPAGRWSRREIDGFAGDLPDPARLMRGGFLADGESFDHAFFGFSPREARATDPRQRLLLEETWLALHDAGLPWQGCGDSLRDAGIGVFVAADAGDYGFKRALGGAPGDQLALAGNLPSSLAARLAHVFDCAGPAFTVDLACSSSLGALWAAQQALLRGDCRCAVVAAVSLHSTPLLAAQLGAADLLSAGGRCLPFTLAADGLVPAEACVALVLKPLARARADGDSVHGVIRGVAVGHEGLGRGFTLPGAENLARLQAATLARAGLTAGQIDLVSAHGVGIRGGDAAEIAALAQTFGGLDQPLPLTTLKPRLGHTLAAAGLCAVVHAILQMRRNRLLPVGLDGQSWTPEWGAAPFYAPDKAVPWPVRGDGQPRRALVHTFALNGGHGAAVVEAAPADSARVAPLAPPAHSLRRRRFWLEEAEAADEAGQTLAPREAKVGAASPNTAPSAPEPRFQEALGNDCLEGLREELGQLLQEPPASLDLEATPVVLGLSSILAIELQHRLQRRFGVTLGLDDILGATRLAELAPRLAGGSGPSPEAPMAADDAPFEPFPLTDIQAAYWSGRQPGVPLGGVDCQVYWEFECARPWPAAALEASWNRLVELHPMLRAVVDGDGRQKVLNEVPRYRIEALDLTDCPPKSAEQRRRALREAMSGADLDPCAWPLFRLALSFDGRQSRLHLALNLLVMDVLSLYSLLDQLALLCDAPAAPLPAPAIGFRQCVLAMRAAADGDAWRAAERFWAERGPQLPPAPDLPMAKPLAQLGRLSTRRFQARLPAAQWRAIAAAATRHGLSPSVAFLGVFAGTLAHWTATPRFTLNLTTHTRPPIHPDVNRVVGNFTGTVLLDVDVQAGQPLRRLAARIGARLIEHLGHAAYPGVQVLRRRAAAQGWDGGLMPVVFTSMLGYENLRSGGKHSAAPLIGSLSHGATRTPQVTLDAQVQADGEGLLLSWDVAEGVFADGLAEAMFAAWVEAARALDTEAAWEWDIPAQIARREAQARAVSNGDSGPLPEEALFAPFLRQAAAHPERTALIAPDRSLNYGELAGLCADFALRLRAAGARPGELVAVAMEKGWRQVMAAIAVQMAGAAYLPLAPDLPEARFAHLAERGGVRVGLTEAGRRLNWPAGVEVIGVEADVRPSGAAAEPARVAPDSLAYVIFTSGSTGEPKGVMLSHRAALNTCLDINRRFAIGPQDRVLALSALSFDLSVWDIFGLLAAGGALVLPRPESASDPAYLAALVREQQVSVWNSVPMYLELFLAGEPAPPDVASLRIVMLSGDWIALGLAGRLRAVASQARVHSLGGATEAAIWSIHYPIGDAPRPDWSSVPYGRAMDNQTMQVLDANLQPCPDGVAGDLYIGGVGLALGYWRDPERTDAAFVTHPASGERLYRTGDLARWREEGLIEFLGRRDGQVKIDGFRVELGEVEAALRGHPAVREAVAVAPADAQGRRRLAAFCLAEADAAPEPLLEFLRTRLPSYMVPKALRILDALPLTDNEKVDRRALAELAFREPESAAAESSSVDVGELERRLAELWGEILAEGRPVSRLPDVQRNLFELGADSLMAVVAARRISNELGLPCSVTEIFEHATIGRLAGALAGRAAQSVAPAAPAAASPRPSRVDLRSAFRSRL</sequence>
<evidence type="ECO:0000256" key="4">
    <source>
        <dbReference type="ARBA" id="ARBA00022553"/>
    </source>
</evidence>
<dbReference type="GO" id="GO:0006633">
    <property type="term" value="P:fatty acid biosynthetic process"/>
    <property type="evidence" value="ECO:0007669"/>
    <property type="project" value="UniProtKB-UniPathway"/>
</dbReference>
<dbReference type="FunFam" id="3.30.559.30:FF:000006">
    <property type="entry name" value="Yersiniabactin polyketide/non-ribosomal peptide synthetase"/>
    <property type="match status" value="1"/>
</dbReference>
<dbReference type="FunFam" id="3.40.50.12780:FF:000012">
    <property type="entry name" value="Non-ribosomal peptide synthetase"/>
    <property type="match status" value="1"/>
</dbReference>
<keyword evidence="13" id="KW-1185">Reference proteome</keyword>
<protein>
    <submittedName>
        <fullName evidence="12">Uncharacterized protein</fullName>
    </submittedName>
</protein>
<dbReference type="Pfam" id="PF00550">
    <property type="entry name" value="PP-binding"/>
    <property type="match status" value="3"/>
</dbReference>
<dbReference type="PROSITE" id="PS50075">
    <property type="entry name" value="CARRIER"/>
    <property type="match status" value="3"/>
</dbReference>
<feature type="region of interest" description="Disordered" evidence="9">
    <location>
        <begin position="1817"/>
        <end position="1847"/>
    </location>
</feature>
<comment type="similarity">
    <text evidence="8">Belongs to the thiolase-like superfamily. Beta-ketoacyl-ACP synthases family.</text>
</comment>
<dbReference type="CDD" id="cd00833">
    <property type="entry name" value="PKS"/>
    <property type="match status" value="2"/>
</dbReference>
<dbReference type="InterPro" id="IPR032821">
    <property type="entry name" value="PKS_assoc"/>
</dbReference>
<dbReference type="GO" id="GO:0016874">
    <property type="term" value="F:ligase activity"/>
    <property type="evidence" value="ECO:0007669"/>
    <property type="project" value="UniProtKB-KW"/>
</dbReference>
<evidence type="ECO:0000313" key="13">
    <source>
        <dbReference type="Proteomes" id="UP000824988"/>
    </source>
</evidence>
<feature type="domain" description="Carrier" evidence="10">
    <location>
        <begin position="919"/>
        <end position="993"/>
    </location>
</feature>
<dbReference type="PANTHER" id="PTHR43775">
    <property type="entry name" value="FATTY ACID SYNTHASE"/>
    <property type="match status" value="1"/>
</dbReference>
<dbReference type="Pfam" id="PF00109">
    <property type="entry name" value="ketoacyl-synt"/>
    <property type="match status" value="2"/>
</dbReference>
<dbReference type="NCBIfam" id="TIGR01733">
    <property type="entry name" value="AA-adenyl-dom"/>
    <property type="match status" value="1"/>
</dbReference>
<dbReference type="InterPro" id="IPR050091">
    <property type="entry name" value="PKS_NRPS_Biosynth_Enz"/>
</dbReference>
<dbReference type="InterPro" id="IPR000873">
    <property type="entry name" value="AMP-dep_synth/lig_dom"/>
</dbReference>
<dbReference type="InterPro" id="IPR010071">
    <property type="entry name" value="AA_adenyl_dom"/>
</dbReference>
<organism evidence="12 13">
    <name type="scientific">Methylogaea oryzae</name>
    <dbReference type="NCBI Taxonomy" id="1295382"/>
    <lineage>
        <taxon>Bacteria</taxon>
        <taxon>Pseudomonadati</taxon>
        <taxon>Pseudomonadota</taxon>
        <taxon>Gammaproteobacteria</taxon>
        <taxon>Methylococcales</taxon>
        <taxon>Methylococcaceae</taxon>
        <taxon>Methylogaea</taxon>
    </lineage>
</organism>
<dbReference type="InterPro" id="IPR001242">
    <property type="entry name" value="Condensation_dom"/>
</dbReference>
<evidence type="ECO:0000256" key="1">
    <source>
        <dbReference type="ARBA" id="ARBA00001957"/>
    </source>
</evidence>
<dbReference type="PROSITE" id="PS00606">
    <property type="entry name" value="KS3_1"/>
    <property type="match status" value="2"/>
</dbReference>
<dbReference type="FunFam" id="3.40.50.720:FF:000209">
    <property type="entry name" value="Polyketide synthase Pks12"/>
    <property type="match status" value="1"/>
</dbReference>
<keyword evidence="4" id="KW-0597">Phosphoprotein</keyword>
<name>A0A8D4VPC0_9GAMM</name>
<dbReference type="Pfam" id="PF00501">
    <property type="entry name" value="AMP-binding"/>
    <property type="match status" value="1"/>
</dbReference>
<dbReference type="Pfam" id="PF16197">
    <property type="entry name" value="KAsynt_C_assoc"/>
    <property type="match status" value="1"/>
</dbReference>
<evidence type="ECO:0000259" key="11">
    <source>
        <dbReference type="PROSITE" id="PS52004"/>
    </source>
</evidence>
<evidence type="ECO:0000256" key="3">
    <source>
        <dbReference type="ARBA" id="ARBA00022450"/>
    </source>
</evidence>
<dbReference type="PROSITE" id="PS52004">
    <property type="entry name" value="KS3_2"/>
    <property type="match status" value="2"/>
</dbReference>
<dbReference type="InterPro" id="IPR057737">
    <property type="entry name" value="Condensation_MtbB-like"/>
</dbReference>
<dbReference type="Pfam" id="PF02801">
    <property type="entry name" value="Ketoacyl-synt_C"/>
    <property type="match status" value="2"/>
</dbReference>
<evidence type="ECO:0000256" key="9">
    <source>
        <dbReference type="SAM" id="MobiDB-lite"/>
    </source>
</evidence>
<dbReference type="KEGG" id="moz:MoryE10_19070"/>
<dbReference type="CDD" id="cd05195">
    <property type="entry name" value="enoyl_red"/>
    <property type="match status" value="1"/>
</dbReference>
<dbReference type="Proteomes" id="UP000824988">
    <property type="component" value="Chromosome"/>
</dbReference>
<dbReference type="InterPro" id="IPR014031">
    <property type="entry name" value="Ketoacyl_synth_C"/>
</dbReference>
<dbReference type="Pfam" id="PF00668">
    <property type="entry name" value="Condensation"/>
    <property type="match status" value="1"/>
</dbReference>
<dbReference type="SMART" id="SM00825">
    <property type="entry name" value="PKS_KS"/>
    <property type="match status" value="2"/>
</dbReference>
<dbReference type="CDD" id="cd19535">
    <property type="entry name" value="Cyc_NRPS"/>
    <property type="match status" value="1"/>
</dbReference>
<dbReference type="GO" id="GO:0016491">
    <property type="term" value="F:oxidoreductase activity"/>
    <property type="evidence" value="ECO:0007669"/>
    <property type="project" value="InterPro"/>
</dbReference>
<evidence type="ECO:0000256" key="8">
    <source>
        <dbReference type="RuleBase" id="RU003694"/>
    </source>
</evidence>
<proteinExistence type="inferred from homology"/>
<reference evidence="12" key="1">
    <citation type="submission" date="2019-06" db="EMBL/GenBank/DDBJ databases">
        <title>Complete genome sequence of Methylogaea oryzae strain JCM16910.</title>
        <authorList>
            <person name="Asakawa S."/>
        </authorList>
    </citation>
    <scope>NUCLEOTIDE SEQUENCE</scope>
    <source>
        <strain evidence="12">E10</strain>
    </source>
</reference>
<keyword evidence="6 8" id="KW-0808">Transferase</keyword>
<evidence type="ECO:0000259" key="10">
    <source>
        <dbReference type="PROSITE" id="PS50075"/>
    </source>
</evidence>
<dbReference type="CDD" id="cd12114">
    <property type="entry name" value="A_NRPS_TlmIV_like"/>
    <property type="match status" value="1"/>
</dbReference>
<feature type="region of interest" description="Disordered" evidence="9">
    <location>
        <begin position="893"/>
        <end position="917"/>
    </location>
</feature>
<dbReference type="InterPro" id="IPR020806">
    <property type="entry name" value="PKS_PP-bd"/>
</dbReference>
<dbReference type="EMBL" id="AP019782">
    <property type="protein sequence ID" value="BBL71301.1"/>
    <property type="molecule type" value="Genomic_DNA"/>
</dbReference>
<dbReference type="InterPro" id="IPR014030">
    <property type="entry name" value="Ketoacyl_synth_N"/>
</dbReference>
<dbReference type="Pfam" id="PF13193">
    <property type="entry name" value="AMP-binding_C"/>
    <property type="match status" value="1"/>
</dbReference>
<keyword evidence="7" id="KW-0511">Multifunctional enzyme</keyword>
<dbReference type="InterPro" id="IPR020845">
    <property type="entry name" value="AMP-binding_CS"/>
</dbReference>